<evidence type="ECO:0000256" key="7">
    <source>
        <dbReference type="ARBA" id="ARBA00023172"/>
    </source>
</evidence>
<dbReference type="CDD" id="cd00798">
    <property type="entry name" value="INT_XerDC_C"/>
    <property type="match status" value="1"/>
</dbReference>
<keyword evidence="7 9" id="KW-0233">DNA recombination</keyword>
<feature type="active site" evidence="9">
    <location>
        <position position="258"/>
    </location>
</feature>
<feature type="active site" evidence="9">
    <location>
        <position position="164"/>
    </location>
</feature>
<keyword evidence="2 9" id="KW-0963">Cytoplasm</keyword>
<dbReference type="GO" id="GO:0007059">
    <property type="term" value="P:chromosome segregation"/>
    <property type="evidence" value="ECO:0007669"/>
    <property type="project" value="UniProtKB-UniRule"/>
</dbReference>
<protein>
    <recommendedName>
        <fullName evidence="9">Tyrosine recombinase XerC</fullName>
    </recommendedName>
</protein>
<keyword evidence="6 9" id="KW-0238">DNA-binding</keyword>
<dbReference type="InterPro" id="IPR023009">
    <property type="entry name" value="Tyrosine_recombinase_XerC/XerD"/>
</dbReference>
<keyword evidence="4 9" id="KW-0159">Chromosome partition</keyword>
<dbReference type="PANTHER" id="PTHR30349:SF77">
    <property type="entry name" value="TYROSINE RECOMBINASE XERC"/>
    <property type="match status" value="1"/>
</dbReference>
<evidence type="ECO:0000256" key="9">
    <source>
        <dbReference type="HAMAP-Rule" id="MF_01808"/>
    </source>
</evidence>
<evidence type="ECO:0000259" key="11">
    <source>
        <dbReference type="PROSITE" id="PS51900"/>
    </source>
</evidence>
<feature type="domain" description="Core-binding (CB)" evidence="11">
    <location>
        <begin position="7"/>
        <end position="99"/>
    </location>
</feature>
<comment type="subunit">
    <text evidence="9">Forms a cyclic heterotetrameric complex composed of two molecules of XerC and two molecules of XerD.</text>
</comment>
<dbReference type="Gene3D" id="1.10.150.130">
    <property type="match status" value="1"/>
</dbReference>
<evidence type="ECO:0000256" key="4">
    <source>
        <dbReference type="ARBA" id="ARBA00022829"/>
    </source>
</evidence>
<feature type="domain" description="Tyr recombinase" evidence="10">
    <location>
        <begin position="120"/>
        <end position="306"/>
    </location>
</feature>
<dbReference type="GO" id="GO:0005737">
    <property type="term" value="C:cytoplasm"/>
    <property type="evidence" value="ECO:0007669"/>
    <property type="project" value="UniProtKB-SubCell"/>
</dbReference>
<keyword evidence="5 9" id="KW-0229">DNA integration</keyword>
<comment type="subcellular location">
    <subcellularLocation>
        <location evidence="1 9">Cytoplasm</location>
    </subcellularLocation>
</comment>
<dbReference type="PANTHER" id="PTHR30349">
    <property type="entry name" value="PHAGE INTEGRASE-RELATED"/>
    <property type="match status" value="1"/>
</dbReference>
<sequence>MSTRGETGERDLIAHFEGYLRHQRGLSENTVRAYRGDLLHLAAHASGGEDAGEHSTAVLADVQLADLRSWLAAMAGAGLSRTTMARRGAAVRTFYAWAYDAGHLDANPALRLASARPASTIPAAMSPADVMTLLAVAQTRCDDGDPIHMRDWAIAELLYATGMRVGELVRIDVAHLDLDERLVRVTGKGDKERVVPFGVPAARAVRQWLDQSRPLLVSAETGAAMFLGRRGSRVGQRQVREAIHSLCRAAGLPDIAPHALRHTAATHLLTGGSDLRSVQEVLGHASLNTTQRYTHVSAERLRATYQLAHPRA</sequence>
<evidence type="ECO:0000256" key="2">
    <source>
        <dbReference type="ARBA" id="ARBA00022490"/>
    </source>
</evidence>
<dbReference type="GO" id="GO:0051301">
    <property type="term" value="P:cell division"/>
    <property type="evidence" value="ECO:0007669"/>
    <property type="project" value="UniProtKB-KW"/>
</dbReference>
<reference evidence="12" key="1">
    <citation type="submission" date="2021-01" db="EMBL/GenBank/DDBJ databases">
        <title>Whole genome shotgun sequence of Demequina activiva NBRC 110675.</title>
        <authorList>
            <person name="Komaki H."/>
            <person name="Tamura T."/>
        </authorList>
    </citation>
    <scope>NUCLEOTIDE SEQUENCE</scope>
    <source>
        <strain evidence="12">NBRC 110675</strain>
    </source>
</reference>
<dbReference type="SUPFAM" id="SSF56349">
    <property type="entry name" value="DNA breaking-rejoining enzymes"/>
    <property type="match status" value="1"/>
</dbReference>
<evidence type="ECO:0000259" key="10">
    <source>
        <dbReference type="PROSITE" id="PS51898"/>
    </source>
</evidence>
<dbReference type="InterPro" id="IPR010998">
    <property type="entry name" value="Integrase_recombinase_N"/>
</dbReference>
<evidence type="ECO:0000313" key="13">
    <source>
        <dbReference type="Proteomes" id="UP000652354"/>
    </source>
</evidence>
<feature type="active site" description="O-(3'-phospho-DNA)-tyrosine intermediate" evidence="9">
    <location>
        <position position="293"/>
    </location>
</feature>
<dbReference type="InterPro" id="IPR011010">
    <property type="entry name" value="DNA_brk_join_enz"/>
</dbReference>
<dbReference type="InterPro" id="IPR050090">
    <property type="entry name" value="Tyrosine_recombinase_XerCD"/>
</dbReference>
<accession>A0A919PZK3</accession>
<keyword evidence="3 9" id="KW-0132">Cell division</keyword>
<evidence type="ECO:0000256" key="6">
    <source>
        <dbReference type="ARBA" id="ARBA00023125"/>
    </source>
</evidence>
<name>A0A919PZK3_9MICO</name>
<dbReference type="GO" id="GO:0006313">
    <property type="term" value="P:DNA transposition"/>
    <property type="evidence" value="ECO:0007669"/>
    <property type="project" value="UniProtKB-UniRule"/>
</dbReference>
<keyword evidence="13" id="KW-1185">Reference proteome</keyword>
<dbReference type="InterPro" id="IPR013762">
    <property type="entry name" value="Integrase-like_cat_sf"/>
</dbReference>
<feature type="active site" evidence="9">
    <location>
        <position position="188"/>
    </location>
</feature>
<evidence type="ECO:0000256" key="3">
    <source>
        <dbReference type="ARBA" id="ARBA00022618"/>
    </source>
</evidence>
<keyword evidence="8 9" id="KW-0131">Cell cycle</keyword>
<dbReference type="AlphaFoldDB" id="A0A919PZK3"/>
<dbReference type="Pfam" id="PF02899">
    <property type="entry name" value="Phage_int_SAM_1"/>
    <property type="match status" value="1"/>
</dbReference>
<gene>
    <name evidence="9 12" type="primary">xerC</name>
    <name evidence="12" type="ORF">Dac01nite_00030</name>
</gene>
<organism evidence="12 13">
    <name type="scientific">Demequina activiva</name>
    <dbReference type="NCBI Taxonomy" id="1582364"/>
    <lineage>
        <taxon>Bacteria</taxon>
        <taxon>Bacillati</taxon>
        <taxon>Actinomycetota</taxon>
        <taxon>Actinomycetes</taxon>
        <taxon>Micrococcales</taxon>
        <taxon>Demequinaceae</taxon>
        <taxon>Demequina</taxon>
    </lineage>
</organism>
<dbReference type="EMBL" id="BONR01000001">
    <property type="protein sequence ID" value="GIG53251.1"/>
    <property type="molecule type" value="Genomic_DNA"/>
</dbReference>
<evidence type="ECO:0000313" key="12">
    <source>
        <dbReference type="EMBL" id="GIG53251.1"/>
    </source>
</evidence>
<dbReference type="HAMAP" id="MF_01808">
    <property type="entry name" value="Recomb_XerC_XerD"/>
    <property type="match status" value="1"/>
</dbReference>
<evidence type="ECO:0000256" key="5">
    <source>
        <dbReference type="ARBA" id="ARBA00022908"/>
    </source>
</evidence>
<dbReference type="InterPro" id="IPR044068">
    <property type="entry name" value="CB"/>
</dbReference>
<comment type="caution">
    <text evidence="12">The sequence shown here is derived from an EMBL/GenBank/DDBJ whole genome shotgun (WGS) entry which is preliminary data.</text>
</comment>
<comment type="similarity">
    <text evidence="9">Belongs to the 'phage' integrase family. XerC subfamily.</text>
</comment>
<proteinExistence type="inferred from homology"/>
<dbReference type="Proteomes" id="UP000652354">
    <property type="component" value="Unassembled WGS sequence"/>
</dbReference>
<dbReference type="Pfam" id="PF00589">
    <property type="entry name" value="Phage_integrase"/>
    <property type="match status" value="1"/>
</dbReference>
<dbReference type="PROSITE" id="PS51900">
    <property type="entry name" value="CB"/>
    <property type="match status" value="1"/>
</dbReference>
<evidence type="ECO:0000256" key="8">
    <source>
        <dbReference type="ARBA" id="ARBA00023306"/>
    </source>
</evidence>
<dbReference type="Gene3D" id="1.10.443.10">
    <property type="entry name" value="Intergrase catalytic core"/>
    <property type="match status" value="1"/>
</dbReference>
<dbReference type="InterPro" id="IPR002104">
    <property type="entry name" value="Integrase_catalytic"/>
</dbReference>
<feature type="active site" evidence="9">
    <location>
        <position position="261"/>
    </location>
</feature>
<dbReference type="PROSITE" id="PS51898">
    <property type="entry name" value="TYR_RECOMBINASE"/>
    <property type="match status" value="1"/>
</dbReference>
<dbReference type="GO" id="GO:0009037">
    <property type="term" value="F:tyrosine-based site-specific recombinase activity"/>
    <property type="evidence" value="ECO:0007669"/>
    <property type="project" value="UniProtKB-UniRule"/>
</dbReference>
<feature type="active site" evidence="9">
    <location>
        <position position="284"/>
    </location>
</feature>
<dbReference type="InterPro" id="IPR004107">
    <property type="entry name" value="Integrase_SAM-like_N"/>
</dbReference>
<evidence type="ECO:0000256" key="1">
    <source>
        <dbReference type="ARBA" id="ARBA00004496"/>
    </source>
</evidence>
<comment type="function">
    <text evidence="9">Site-specific tyrosine recombinase, which acts by catalyzing the cutting and rejoining of the recombining DNA molecules. The XerC-XerD complex is essential to convert dimers of the bacterial chromosome into monomers to permit their segregation at cell division. It also contributes to the segregational stability of plasmids.</text>
</comment>
<dbReference type="RefSeq" id="WP_203652737.1">
    <property type="nucleotide sequence ID" value="NZ_BONR01000001.1"/>
</dbReference>
<dbReference type="GO" id="GO:0003677">
    <property type="term" value="F:DNA binding"/>
    <property type="evidence" value="ECO:0007669"/>
    <property type="project" value="UniProtKB-UniRule"/>
</dbReference>